<dbReference type="InterPro" id="IPR049945">
    <property type="entry name" value="AAA_22"/>
</dbReference>
<dbReference type="InterPro" id="IPR027417">
    <property type="entry name" value="P-loop_NTPase"/>
</dbReference>
<evidence type="ECO:0000259" key="2">
    <source>
        <dbReference type="Pfam" id="PF13401"/>
    </source>
</evidence>
<accession>A0A1M5Y0P9</accession>
<proteinExistence type="predicted"/>
<dbReference type="PANTHER" id="PTHR35894:SF7">
    <property type="entry name" value="GENERAL SECRETION PATHWAY PROTEIN A-RELATED"/>
    <property type="match status" value="1"/>
</dbReference>
<dbReference type="PANTHER" id="PTHR35894">
    <property type="entry name" value="GENERAL SECRETION PATHWAY PROTEIN A-RELATED"/>
    <property type="match status" value="1"/>
</dbReference>
<dbReference type="Gene3D" id="3.40.50.300">
    <property type="entry name" value="P-loop containing nucleotide triphosphate hydrolases"/>
    <property type="match status" value="1"/>
</dbReference>
<name>A0A1M5Y0P9_9GAMM</name>
<keyword evidence="4" id="KW-1185">Reference proteome</keyword>
<feature type="domain" description="ORC1/DEAH AAA+ ATPase" evidence="2">
    <location>
        <begin position="42"/>
        <end position="169"/>
    </location>
</feature>
<dbReference type="SUPFAM" id="SSF52540">
    <property type="entry name" value="P-loop containing nucleoside triphosphate hydrolases"/>
    <property type="match status" value="1"/>
</dbReference>
<dbReference type="EMBL" id="FQXG01000006">
    <property type="protein sequence ID" value="SHI05519.1"/>
    <property type="molecule type" value="Genomic_DNA"/>
</dbReference>
<dbReference type="GO" id="GO:0016887">
    <property type="term" value="F:ATP hydrolysis activity"/>
    <property type="evidence" value="ECO:0007669"/>
    <property type="project" value="InterPro"/>
</dbReference>
<keyword evidence="1" id="KW-0812">Transmembrane</keyword>
<dbReference type="AlphaFoldDB" id="A0A1M5Y0P9"/>
<protein>
    <submittedName>
        <fullName evidence="3">MSHA biogenesis protein MshM</fullName>
    </submittedName>
</protein>
<dbReference type="Pfam" id="PF13401">
    <property type="entry name" value="AAA_22"/>
    <property type="match status" value="1"/>
</dbReference>
<dbReference type="InterPro" id="IPR052026">
    <property type="entry name" value="ExeA_AAA_ATPase_DNA-bind"/>
</dbReference>
<dbReference type="RefSeq" id="WP_067662685.1">
    <property type="nucleotide sequence ID" value="NZ_FQXG01000006.1"/>
</dbReference>
<evidence type="ECO:0000313" key="3">
    <source>
        <dbReference type="EMBL" id="SHI05519.1"/>
    </source>
</evidence>
<feature type="transmembrane region" description="Helical" evidence="1">
    <location>
        <begin position="277"/>
        <end position="300"/>
    </location>
</feature>
<reference evidence="3 4" key="1">
    <citation type="submission" date="2016-11" db="EMBL/GenBank/DDBJ databases">
        <authorList>
            <person name="Jaros S."/>
            <person name="Januszkiewicz K."/>
            <person name="Wedrychowicz H."/>
        </authorList>
    </citation>
    <scope>NUCLEOTIDE SEQUENCE [LARGE SCALE GENOMIC DNA]</scope>
    <source>
        <strain evidence="3 4">DSM 16917</strain>
    </source>
</reference>
<dbReference type="CDD" id="cd00009">
    <property type="entry name" value="AAA"/>
    <property type="match status" value="1"/>
</dbReference>
<organism evidence="3 4">
    <name type="scientific">Ferrimonas marina</name>
    <dbReference type="NCBI Taxonomy" id="299255"/>
    <lineage>
        <taxon>Bacteria</taxon>
        <taxon>Pseudomonadati</taxon>
        <taxon>Pseudomonadota</taxon>
        <taxon>Gammaproteobacteria</taxon>
        <taxon>Alteromonadales</taxon>
        <taxon>Ferrimonadaceae</taxon>
        <taxon>Ferrimonas</taxon>
    </lineage>
</organism>
<dbReference type="STRING" id="299255.SAMN02745129_3869"/>
<evidence type="ECO:0000313" key="4">
    <source>
        <dbReference type="Proteomes" id="UP000184268"/>
    </source>
</evidence>
<evidence type="ECO:0000256" key="1">
    <source>
        <dbReference type="SAM" id="Phobius"/>
    </source>
</evidence>
<sequence length="308" mass="34076">MYLYHFGLNRLPFALTPNTQFYCELPPHQEALQVLHTALAAGEGFIKVTGEVGTGKTLLCRKLINDLSDRFQIAYLPNPYLTPDEMRRHVASELGLDAEGDQGQLTARISEKLLQCAMNNTPVVLVLDEAQALPDDTLEALRLFTNLETETFKLLQVVMFGQPELDQRLAQSHLRQLRQRITFAYNLRGLSEDEVDAYLNHRAGVAGFQGQPLFSETVVRLLWRASGGIPRLLNVLAHKSLILAYADGCQQLGTGQIRRAVEDTEAANPLRFWDGILFARVAQLTLAGGVLGLLVLGMALRLNLGASA</sequence>
<keyword evidence="1" id="KW-0472">Membrane</keyword>
<dbReference type="Proteomes" id="UP000184268">
    <property type="component" value="Unassembled WGS sequence"/>
</dbReference>
<dbReference type="OrthoDB" id="9780149at2"/>
<gene>
    <name evidence="3" type="ORF">SAMN02745129_3869</name>
</gene>
<keyword evidence="1" id="KW-1133">Transmembrane helix</keyword>